<accession>A0A0L0V7A7</accession>
<dbReference type="PANTHER" id="PTHR14190">
    <property type="entry name" value="SUPPRESSOR OF ACTIN MUTATIONS 2/VACUOLAR PROTEIN SORTING 52"/>
    <property type="match status" value="1"/>
</dbReference>
<evidence type="ECO:0000313" key="1">
    <source>
        <dbReference type="EMBL" id="KNE95162.1"/>
    </source>
</evidence>
<gene>
    <name evidence="1" type="ORF">PSTG_11528</name>
</gene>
<reference evidence="2" key="1">
    <citation type="submission" date="2014-03" db="EMBL/GenBank/DDBJ databases">
        <title>The Genome Sequence of Puccinia striiformis f. sp. tritici PST-78.</title>
        <authorList>
            <consortium name="The Broad Institute Genome Sequencing Platform"/>
            <person name="Cuomo C."/>
            <person name="Hulbert S."/>
            <person name="Chen X."/>
            <person name="Walker B."/>
            <person name="Young S.K."/>
            <person name="Zeng Q."/>
            <person name="Gargeya S."/>
            <person name="Fitzgerald M."/>
            <person name="Haas B."/>
            <person name="Abouelleil A."/>
            <person name="Alvarado L."/>
            <person name="Arachchi H.M."/>
            <person name="Berlin A.M."/>
            <person name="Chapman S.B."/>
            <person name="Goldberg J."/>
            <person name="Griggs A."/>
            <person name="Gujja S."/>
            <person name="Hansen M."/>
            <person name="Howarth C."/>
            <person name="Imamovic A."/>
            <person name="Larimer J."/>
            <person name="McCowan C."/>
            <person name="Montmayeur A."/>
            <person name="Murphy C."/>
            <person name="Neiman D."/>
            <person name="Pearson M."/>
            <person name="Priest M."/>
            <person name="Roberts A."/>
            <person name="Saif S."/>
            <person name="Shea T."/>
            <person name="Sisk P."/>
            <person name="Sykes S."/>
            <person name="Wortman J."/>
            <person name="Nusbaum C."/>
            <person name="Birren B."/>
        </authorList>
    </citation>
    <scope>NUCLEOTIDE SEQUENCE [LARGE SCALE GENOMIC DNA]</scope>
    <source>
        <strain evidence="2">race PST-78</strain>
    </source>
</reference>
<comment type="caution">
    <text evidence="1">The sequence shown here is derived from an EMBL/GenBank/DDBJ whole genome shotgun (WGS) entry which is preliminary data.</text>
</comment>
<dbReference type="GO" id="GO:0005829">
    <property type="term" value="C:cytosol"/>
    <property type="evidence" value="ECO:0007669"/>
    <property type="project" value="GOC"/>
</dbReference>
<dbReference type="PANTHER" id="PTHR14190:SF7">
    <property type="entry name" value="VACUOLAR PROTEIN SORTING-ASSOCIATED PROTEIN 52 HOMOLOG"/>
    <property type="match status" value="1"/>
</dbReference>
<dbReference type="Proteomes" id="UP000054564">
    <property type="component" value="Unassembled WGS sequence"/>
</dbReference>
<keyword evidence="2" id="KW-1185">Reference proteome</keyword>
<protein>
    <submittedName>
        <fullName evidence="1">Uncharacterized protein</fullName>
    </submittedName>
</protein>
<proteinExistence type="predicted"/>
<dbReference type="GO" id="GO:0042147">
    <property type="term" value="P:retrograde transport, endosome to Golgi"/>
    <property type="evidence" value="ECO:0007669"/>
    <property type="project" value="TreeGrafter"/>
</dbReference>
<dbReference type="STRING" id="1165861.A0A0L0V7A7"/>
<dbReference type="OrthoDB" id="19482at2759"/>
<dbReference type="GO" id="GO:0019905">
    <property type="term" value="F:syntaxin binding"/>
    <property type="evidence" value="ECO:0007669"/>
    <property type="project" value="TreeGrafter"/>
</dbReference>
<dbReference type="EMBL" id="AJIL01000102">
    <property type="protein sequence ID" value="KNE95162.1"/>
    <property type="molecule type" value="Genomic_DNA"/>
</dbReference>
<dbReference type="AlphaFoldDB" id="A0A0L0V7A7"/>
<dbReference type="InterPro" id="IPR007258">
    <property type="entry name" value="Vps52"/>
</dbReference>
<name>A0A0L0V7A7_9BASI</name>
<dbReference type="GO" id="GO:0000938">
    <property type="term" value="C:GARP complex"/>
    <property type="evidence" value="ECO:0007669"/>
    <property type="project" value="TreeGrafter"/>
</dbReference>
<dbReference type="GO" id="GO:0032456">
    <property type="term" value="P:endocytic recycling"/>
    <property type="evidence" value="ECO:0007669"/>
    <property type="project" value="TreeGrafter"/>
</dbReference>
<dbReference type="GO" id="GO:0006896">
    <property type="term" value="P:Golgi to vacuole transport"/>
    <property type="evidence" value="ECO:0007669"/>
    <property type="project" value="TreeGrafter"/>
</dbReference>
<evidence type="ECO:0000313" key="2">
    <source>
        <dbReference type="Proteomes" id="UP000054564"/>
    </source>
</evidence>
<sequence>MSLSSTVLSALGIASSEGLTPHPLLNLILASFQNLTISPEDIPSITPQAAQLSVDLEQAYVSQAQHTRETSTADNIEQFYGSRKREYENLQTDIKFLRVFSMTSGDLLDLLSELLAHFQSDLSSVLTSIAELQGCSKLIDNLLEGQRAFEKIKARGWTKITLVADPQLNHTTAFDDLIILQSKLKGADLILAYLAKDSLFFKALFRSSSLVAMDNTISEWSFADHFFGQPTLGIDQQNIDSTDSTLFPNTPISGSGRSTPMVRKASFVSSITDPNSYLTGTPSKINSNNGVNEQKS</sequence>
<organism evidence="1 2">
    <name type="scientific">Puccinia striiformis f. sp. tritici PST-78</name>
    <dbReference type="NCBI Taxonomy" id="1165861"/>
    <lineage>
        <taxon>Eukaryota</taxon>
        <taxon>Fungi</taxon>
        <taxon>Dikarya</taxon>
        <taxon>Basidiomycota</taxon>
        <taxon>Pucciniomycotina</taxon>
        <taxon>Pucciniomycetes</taxon>
        <taxon>Pucciniales</taxon>
        <taxon>Pucciniaceae</taxon>
        <taxon>Puccinia</taxon>
    </lineage>
</organism>